<dbReference type="NCBIfam" id="TIGR02608">
    <property type="entry name" value="delta_60_rpt"/>
    <property type="match status" value="8"/>
</dbReference>
<evidence type="ECO:0000259" key="2">
    <source>
        <dbReference type="Pfam" id="PF18962"/>
    </source>
</evidence>
<organism evidence="3 4">
    <name type="scientific">Chryseobacterium panacisoli</name>
    <dbReference type="NCBI Taxonomy" id="1807141"/>
    <lineage>
        <taxon>Bacteria</taxon>
        <taxon>Pseudomonadati</taxon>
        <taxon>Bacteroidota</taxon>
        <taxon>Flavobacteriia</taxon>
        <taxon>Flavobacteriales</taxon>
        <taxon>Weeksellaceae</taxon>
        <taxon>Chryseobacterium group</taxon>
        <taxon>Chryseobacterium</taxon>
    </lineage>
</organism>
<keyword evidence="1" id="KW-0732">Signal</keyword>
<reference evidence="3 4" key="1">
    <citation type="submission" date="2019-08" db="EMBL/GenBank/DDBJ databases">
        <title>Draft genome sequence of Chryseobacterium sp. Gsoil 183.</title>
        <authorList>
            <person name="Im W.-T."/>
        </authorList>
    </citation>
    <scope>NUCLEOTIDE SEQUENCE [LARGE SCALE GENOMIC DNA]</scope>
    <source>
        <strain evidence="3 4">Gsoil 183</strain>
        <plasmid evidence="3">unnamed1</plasmid>
    </source>
</reference>
<gene>
    <name evidence="3" type="ORF">FW781_03890</name>
</gene>
<keyword evidence="4" id="KW-1185">Reference proteome</keyword>
<evidence type="ECO:0000313" key="4">
    <source>
        <dbReference type="Proteomes" id="UP000323884"/>
    </source>
</evidence>
<evidence type="ECO:0000256" key="1">
    <source>
        <dbReference type="ARBA" id="ARBA00022729"/>
    </source>
</evidence>
<dbReference type="InterPro" id="IPR026444">
    <property type="entry name" value="Secre_tail"/>
</dbReference>
<sequence length="858" mass="94750">MMMSFYTRALLVSFFSVIFSNLYSQDKYIKDPDFNAAFQTNKYFIDGKREIDFSISQPDGKILVVYKTFMPVPGGDIYNMVRINPDNSIDPTFTTAVFNRFVKSVALQSDGKILVAGGFTLHNNVASKYMVRLTANGTKDATFNIGNFSFPQFTDNPSVNKVAVLAGDKILLGGNFITYNGATKKYILKLNTNGSVDSSFDFDFTGYDSDVSNFELQPDGKIITTYYFNRILRHNVNGSADTSFTQPDYSNFSGVGIKTVAVRNDGKIYIGGKFIFGGNNQFLMRLNADGTRDLGFVVKSFYQNYPSGTGLDGVYSILLQPDGKALVGGSFKSYGGQSAPGIMRLNDDGSLDPAFQGKVTRLINGYGFSDYVNNLSFHSSGNVIATGSMKYYNEDVAGNMVMFSPLAGDRISTFQNICKGFDTAPNKIFMQPDGKIIVTGNFYAYNGQPSDRIVRLNADGSVDNGFKVPSPLLFHSSQEPADIKFLPNGKILLGTEGTIHGGENGGGVVRLNYDGSLDPTFFSLVGNDRGLFGSLKFKNFILFNDNKILVPGMSYYVKNNVSVPIDNKFVVLDQAGNIDTTIDYAEPYSLLSRLKLLPDGKILLTGYDTSLSKSVMARLLPNGQIDGTFTTITSQPNINDMYPAPDGKIYAISNLIFGHKLMRFNEDGTVDNSFIAQSYDDGMTTREQPFEFENNGKFFTAFTELFNFKGLVRHNPNGTVDPTFDIGTGFVTPYPNNYSDDVSSIKRQGNGFLVGGEFREFDGQPVRGLVRLIPQTTLHTREEKTGKKNMIYPNPTTGILNVKTEGLNQYQIVDNLGRVVIKSAELKPTIDVSHLPIGVYYIHLKGNKENFVEKFIKK</sequence>
<dbReference type="OrthoDB" id="9805017at2"/>
<comment type="caution">
    <text evidence="3">The sequence shown here is derived from an EMBL/GenBank/DDBJ whole genome shotgun (WGS) entry which is preliminary data.</text>
</comment>
<dbReference type="EMBL" id="VTRU01000001">
    <property type="protein sequence ID" value="TZF99077.1"/>
    <property type="molecule type" value="Genomic_DNA"/>
</dbReference>
<protein>
    <submittedName>
        <fullName evidence="3">T9SS type A sorting domain-containing protein</fullName>
    </submittedName>
</protein>
<dbReference type="Gene3D" id="2.80.10.50">
    <property type="match status" value="6"/>
</dbReference>
<dbReference type="AlphaFoldDB" id="A0A5D8ZWV8"/>
<proteinExistence type="predicted"/>
<dbReference type="SUPFAM" id="SSF63829">
    <property type="entry name" value="Calcium-dependent phosphotriesterase"/>
    <property type="match status" value="3"/>
</dbReference>
<feature type="domain" description="Secretion system C-terminal sorting" evidence="2">
    <location>
        <begin position="791"/>
        <end position="856"/>
    </location>
</feature>
<keyword evidence="3" id="KW-0614">Plasmid</keyword>
<name>A0A5D8ZWV8_9FLAO</name>
<evidence type="ECO:0000313" key="3">
    <source>
        <dbReference type="EMBL" id="TZF99077.1"/>
    </source>
</evidence>
<dbReference type="InterPro" id="IPR013431">
    <property type="entry name" value="Delta_60_rpt"/>
</dbReference>
<accession>A0A5D8ZWV8</accession>
<dbReference type="Pfam" id="PF17164">
    <property type="entry name" value="DUF5122"/>
    <property type="match status" value="10"/>
</dbReference>
<dbReference type="Pfam" id="PF18962">
    <property type="entry name" value="Por_Secre_tail"/>
    <property type="match status" value="1"/>
</dbReference>
<dbReference type="NCBIfam" id="TIGR04183">
    <property type="entry name" value="Por_Secre_tail"/>
    <property type="match status" value="1"/>
</dbReference>
<geneLocation type="plasmid" evidence="3">
    <name>unnamed1</name>
</geneLocation>
<dbReference type="Proteomes" id="UP000323884">
    <property type="component" value="Unassembled WGS sequence"/>
</dbReference>